<reference evidence="2" key="3">
    <citation type="submission" date="2021-05" db="UniProtKB">
        <authorList>
            <consortium name="EnsemblPlants"/>
        </authorList>
    </citation>
    <scope>IDENTIFICATION</scope>
    <source>
        <strain evidence="2">cv. B73</strain>
    </source>
</reference>
<dbReference type="InParanoid" id="A0A804R485"/>
<sequence>MRARPSPIQARQRADAAPASPGHEQQKEVAPSARQHSSSSLSFFSSPTSIAYNISSTLLFTSQEKVGRGPSSSARISTATIATHTGCGN</sequence>
<name>A0A804R485_MAIZE</name>
<proteinExistence type="predicted"/>
<feature type="region of interest" description="Disordered" evidence="1">
    <location>
        <begin position="1"/>
        <end position="45"/>
    </location>
</feature>
<dbReference type="AlphaFoldDB" id="A0A804R485"/>
<organism evidence="2 3">
    <name type="scientific">Zea mays</name>
    <name type="common">Maize</name>
    <dbReference type="NCBI Taxonomy" id="4577"/>
    <lineage>
        <taxon>Eukaryota</taxon>
        <taxon>Viridiplantae</taxon>
        <taxon>Streptophyta</taxon>
        <taxon>Embryophyta</taxon>
        <taxon>Tracheophyta</taxon>
        <taxon>Spermatophyta</taxon>
        <taxon>Magnoliopsida</taxon>
        <taxon>Liliopsida</taxon>
        <taxon>Poales</taxon>
        <taxon>Poaceae</taxon>
        <taxon>PACMAD clade</taxon>
        <taxon>Panicoideae</taxon>
        <taxon>Andropogonodae</taxon>
        <taxon>Andropogoneae</taxon>
        <taxon>Tripsacinae</taxon>
        <taxon>Zea</taxon>
    </lineage>
</organism>
<dbReference type="Gramene" id="Zm00001eb384180_T001">
    <property type="protein sequence ID" value="Zm00001eb384180_P001"/>
    <property type="gene ID" value="Zm00001eb384180"/>
</dbReference>
<evidence type="ECO:0000256" key="1">
    <source>
        <dbReference type="SAM" id="MobiDB-lite"/>
    </source>
</evidence>
<reference evidence="3" key="1">
    <citation type="journal article" date="2009" name="Science">
        <title>The B73 maize genome: complexity, diversity, and dynamics.</title>
        <authorList>
            <person name="Schnable P.S."/>
            <person name="Ware D."/>
            <person name="Fulton R.S."/>
            <person name="Stein J.C."/>
            <person name="Wei F."/>
            <person name="Pasternak S."/>
            <person name="Liang C."/>
            <person name="Zhang J."/>
            <person name="Fulton L."/>
            <person name="Graves T.A."/>
            <person name="Minx P."/>
            <person name="Reily A.D."/>
            <person name="Courtney L."/>
            <person name="Kruchowski S.S."/>
            <person name="Tomlinson C."/>
            <person name="Strong C."/>
            <person name="Delehaunty K."/>
            <person name="Fronick C."/>
            <person name="Courtney B."/>
            <person name="Rock S.M."/>
            <person name="Belter E."/>
            <person name="Du F."/>
            <person name="Kim K."/>
            <person name="Abbott R.M."/>
            <person name="Cotton M."/>
            <person name="Levy A."/>
            <person name="Marchetto P."/>
            <person name="Ochoa K."/>
            <person name="Jackson S.M."/>
            <person name="Gillam B."/>
            <person name="Chen W."/>
            <person name="Yan L."/>
            <person name="Higginbotham J."/>
            <person name="Cardenas M."/>
            <person name="Waligorski J."/>
            <person name="Applebaum E."/>
            <person name="Phelps L."/>
            <person name="Falcone J."/>
            <person name="Kanchi K."/>
            <person name="Thane T."/>
            <person name="Scimone A."/>
            <person name="Thane N."/>
            <person name="Henke J."/>
            <person name="Wang T."/>
            <person name="Ruppert J."/>
            <person name="Shah N."/>
            <person name="Rotter K."/>
            <person name="Hodges J."/>
            <person name="Ingenthron E."/>
            <person name="Cordes M."/>
            <person name="Kohlberg S."/>
            <person name="Sgro J."/>
            <person name="Delgado B."/>
            <person name="Mead K."/>
            <person name="Chinwalla A."/>
            <person name="Leonard S."/>
            <person name="Crouse K."/>
            <person name="Collura K."/>
            <person name="Kudrna D."/>
            <person name="Currie J."/>
            <person name="He R."/>
            <person name="Angelova A."/>
            <person name="Rajasekar S."/>
            <person name="Mueller T."/>
            <person name="Lomeli R."/>
            <person name="Scara G."/>
            <person name="Ko A."/>
            <person name="Delaney K."/>
            <person name="Wissotski M."/>
            <person name="Lopez G."/>
            <person name="Campos D."/>
            <person name="Braidotti M."/>
            <person name="Ashley E."/>
            <person name="Golser W."/>
            <person name="Kim H."/>
            <person name="Lee S."/>
            <person name="Lin J."/>
            <person name="Dujmic Z."/>
            <person name="Kim W."/>
            <person name="Talag J."/>
            <person name="Zuccolo A."/>
            <person name="Fan C."/>
            <person name="Sebastian A."/>
            <person name="Kramer M."/>
            <person name="Spiegel L."/>
            <person name="Nascimento L."/>
            <person name="Zutavern T."/>
            <person name="Miller B."/>
            <person name="Ambroise C."/>
            <person name="Muller S."/>
            <person name="Spooner W."/>
            <person name="Narechania A."/>
            <person name="Ren L."/>
            <person name="Wei S."/>
            <person name="Kumari S."/>
            <person name="Faga B."/>
            <person name="Levy M.J."/>
            <person name="McMahan L."/>
            <person name="Van Buren P."/>
            <person name="Vaughn M.W."/>
            <person name="Ying K."/>
            <person name="Yeh C.-T."/>
            <person name="Emrich S.J."/>
            <person name="Jia Y."/>
            <person name="Kalyanaraman A."/>
            <person name="Hsia A.-P."/>
            <person name="Barbazuk W.B."/>
            <person name="Baucom R.S."/>
            <person name="Brutnell T.P."/>
            <person name="Carpita N.C."/>
            <person name="Chaparro C."/>
            <person name="Chia J.-M."/>
            <person name="Deragon J.-M."/>
            <person name="Estill J.C."/>
            <person name="Fu Y."/>
            <person name="Jeddeloh J.A."/>
            <person name="Han Y."/>
            <person name="Lee H."/>
            <person name="Li P."/>
            <person name="Lisch D.R."/>
            <person name="Liu S."/>
            <person name="Liu Z."/>
            <person name="Nagel D.H."/>
            <person name="McCann M.C."/>
            <person name="SanMiguel P."/>
            <person name="Myers A.M."/>
            <person name="Nettleton D."/>
            <person name="Nguyen J."/>
            <person name="Penning B.W."/>
            <person name="Ponnala L."/>
            <person name="Schneider K.L."/>
            <person name="Schwartz D.C."/>
            <person name="Sharma A."/>
            <person name="Soderlund C."/>
            <person name="Springer N.M."/>
            <person name="Sun Q."/>
            <person name="Wang H."/>
            <person name="Waterman M."/>
            <person name="Westerman R."/>
            <person name="Wolfgruber T.K."/>
            <person name="Yang L."/>
            <person name="Yu Y."/>
            <person name="Zhang L."/>
            <person name="Zhou S."/>
            <person name="Zhu Q."/>
            <person name="Bennetzen J.L."/>
            <person name="Dawe R.K."/>
            <person name="Jiang J."/>
            <person name="Jiang N."/>
            <person name="Presting G.G."/>
            <person name="Wessler S.R."/>
            <person name="Aluru S."/>
            <person name="Martienssen R.A."/>
            <person name="Clifton S.W."/>
            <person name="McCombie W.R."/>
            <person name="Wing R.A."/>
            <person name="Wilson R.K."/>
        </authorList>
    </citation>
    <scope>NUCLEOTIDE SEQUENCE [LARGE SCALE GENOMIC DNA]</scope>
    <source>
        <strain evidence="3">cv. B73</strain>
    </source>
</reference>
<feature type="compositionally biased region" description="Low complexity" evidence="1">
    <location>
        <begin position="71"/>
        <end position="89"/>
    </location>
</feature>
<feature type="region of interest" description="Disordered" evidence="1">
    <location>
        <begin position="64"/>
        <end position="89"/>
    </location>
</feature>
<protein>
    <submittedName>
        <fullName evidence="2">Uncharacterized protein</fullName>
    </submittedName>
</protein>
<accession>A0A804R485</accession>
<dbReference type="Proteomes" id="UP000007305">
    <property type="component" value="Chromosome 9"/>
</dbReference>
<dbReference type="EnsemblPlants" id="Zm00001eb384180_T001">
    <property type="protein sequence ID" value="Zm00001eb384180_P001"/>
    <property type="gene ID" value="Zm00001eb384180"/>
</dbReference>
<keyword evidence="3" id="KW-1185">Reference proteome</keyword>
<evidence type="ECO:0000313" key="3">
    <source>
        <dbReference type="Proteomes" id="UP000007305"/>
    </source>
</evidence>
<reference evidence="2" key="2">
    <citation type="submission" date="2019-07" db="EMBL/GenBank/DDBJ databases">
        <authorList>
            <person name="Seetharam A."/>
            <person name="Woodhouse M."/>
            <person name="Cannon E."/>
        </authorList>
    </citation>
    <scope>NUCLEOTIDE SEQUENCE [LARGE SCALE GENOMIC DNA]</scope>
    <source>
        <strain evidence="2">cv. B73</strain>
    </source>
</reference>
<evidence type="ECO:0000313" key="2">
    <source>
        <dbReference type="EnsemblPlants" id="Zm00001eb384180_P001"/>
    </source>
</evidence>